<name>A0A811K751_9BILA</name>
<reference evidence="5" key="1">
    <citation type="submission" date="2020-09" db="EMBL/GenBank/DDBJ databases">
        <authorList>
            <person name="Kikuchi T."/>
        </authorList>
    </citation>
    <scope>NUCLEOTIDE SEQUENCE</scope>
    <source>
        <strain evidence="5">SH1</strain>
    </source>
</reference>
<dbReference type="Pfam" id="PF11875">
    <property type="entry name" value="DnaJ-like_C11_C"/>
    <property type="match status" value="1"/>
</dbReference>
<evidence type="ECO:0000313" key="5">
    <source>
        <dbReference type="EMBL" id="CAD5211889.1"/>
    </source>
</evidence>
<keyword evidence="3" id="KW-0143">Chaperone</keyword>
<dbReference type="PRINTS" id="PR00625">
    <property type="entry name" value="JDOMAIN"/>
</dbReference>
<dbReference type="PROSITE" id="PS00636">
    <property type="entry name" value="DNAJ_1"/>
    <property type="match status" value="1"/>
</dbReference>
<dbReference type="GO" id="GO:0005739">
    <property type="term" value="C:mitochondrion"/>
    <property type="evidence" value="ECO:0007669"/>
    <property type="project" value="GOC"/>
</dbReference>
<dbReference type="PANTHER" id="PTHR44157">
    <property type="entry name" value="DNAJ HOMOLOG SUBFAMILY C MEMBER 11"/>
    <property type="match status" value="1"/>
</dbReference>
<dbReference type="Pfam" id="PF00226">
    <property type="entry name" value="DnaJ"/>
    <property type="match status" value="1"/>
</dbReference>
<accession>A0A811K751</accession>
<evidence type="ECO:0000259" key="4">
    <source>
        <dbReference type="PROSITE" id="PS50076"/>
    </source>
</evidence>
<dbReference type="InterPro" id="IPR001623">
    <property type="entry name" value="DnaJ_domain"/>
</dbReference>
<evidence type="ECO:0000313" key="6">
    <source>
        <dbReference type="Proteomes" id="UP000614601"/>
    </source>
</evidence>
<evidence type="ECO:0000256" key="3">
    <source>
        <dbReference type="ARBA" id="ARBA00023186"/>
    </source>
</evidence>
<evidence type="ECO:0000256" key="1">
    <source>
        <dbReference type="ARBA" id="ARBA00004370"/>
    </source>
</evidence>
<dbReference type="InterPro" id="IPR036869">
    <property type="entry name" value="J_dom_sf"/>
</dbReference>
<dbReference type="InterPro" id="IPR024586">
    <property type="entry name" value="DnaJ-like_C11_C"/>
</dbReference>
<dbReference type="AlphaFoldDB" id="A0A811K751"/>
<evidence type="ECO:0000256" key="2">
    <source>
        <dbReference type="ARBA" id="ARBA00023136"/>
    </source>
</evidence>
<dbReference type="Proteomes" id="UP000783686">
    <property type="component" value="Unassembled WGS sequence"/>
</dbReference>
<dbReference type="Pfam" id="PF22774">
    <property type="entry name" value="DNAJC11_beta-barrel"/>
    <property type="match status" value="1"/>
</dbReference>
<dbReference type="InterPro" id="IPR052243">
    <property type="entry name" value="Mito_inner_membrane_organizer"/>
</dbReference>
<dbReference type="PROSITE" id="PS50076">
    <property type="entry name" value="DNAJ_2"/>
    <property type="match status" value="1"/>
</dbReference>
<gene>
    <name evidence="5" type="ORF">BOKJ2_LOCUS3927</name>
</gene>
<feature type="domain" description="J" evidence="4">
    <location>
        <begin position="25"/>
        <end position="93"/>
    </location>
</feature>
<dbReference type="InterPro" id="IPR055225">
    <property type="entry name" value="DNAJC11-like_beta-barrel"/>
</dbReference>
<proteinExistence type="predicted"/>
<dbReference type="OrthoDB" id="18010at2759"/>
<protein>
    <recommendedName>
        <fullName evidence="4">J domain-containing protein</fullName>
    </recommendedName>
</protein>
<dbReference type="CDD" id="cd06257">
    <property type="entry name" value="DnaJ"/>
    <property type="match status" value="1"/>
</dbReference>
<dbReference type="InterPro" id="IPR018253">
    <property type="entry name" value="DnaJ_domain_CS"/>
</dbReference>
<comment type="caution">
    <text evidence="5">The sequence shown here is derived from an EMBL/GenBank/DDBJ whole genome shotgun (WGS) entry which is preliminary data.</text>
</comment>
<dbReference type="EMBL" id="CAJFCW020000002">
    <property type="protein sequence ID" value="CAG9094637.1"/>
    <property type="molecule type" value="Genomic_DNA"/>
</dbReference>
<dbReference type="EMBL" id="CAJFDH010000002">
    <property type="protein sequence ID" value="CAD5211889.1"/>
    <property type="molecule type" value="Genomic_DNA"/>
</dbReference>
<dbReference type="Gene3D" id="1.10.287.110">
    <property type="entry name" value="DnaJ domain"/>
    <property type="match status" value="1"/>
</dbReference>
<sequence>MSISSDDSLFDDDDNVVVEEQEDIDYYAVLNLPTDATTDEVNKAYKARCLLFHPDRHTDPKSKKDAEKVFVVLRKAHETLSDPQKRAIYDAVGLRGLEMRGWQLVSKSNNVENIRKEYEFLKKLRETEIMLQRSHPTGSFHVRVNAAGLFCEGPEDRYPPYLVGMTLNQSVDTALTTVDRVGLSGRVKSSNGRGEGLVSANWKRSLSSSLHFETNASVGPDSIATVVKLSKTITPKVMVQLAPTVQYVPMSGDFDLSMASTISMFLSPSWQGSLSLSYGLKNSYISSTIMKTELNHPKFSLSLTLSPANSFIRTSYHKRYIEDDGHLEMNMTLSPFGVVPSILYERKLSRYSKIACGLSVTYPTYNLIAKLRLKTSLNHYELNIVLCESPDEMARSVIYGVALPYITFQTVRIVFRKTFNRFGRLFDDSAVEDQVDETKREESQRVINLTRPMAERIQRVEEQKHGLIIVEATYGQMEGGDSRYPVPGEKVIDVVVPLQAMVVESQLRIFAVKSQLTGFFDPCPNEPKMLKVVYKFRDNLHAVIIPNELPLNIPLESHRISQ</sequence>
<comment type="subcellular location">
    <subcellularLocation>
        <location evidence="1">Membrane</location>
    </subcellularLocation>
</comment>
<dbReference type="PANTHER" id="PTHR44157:SF1">
    <property type="entry name" value="DNAJ HOMOLOG SUBFAMILY C MEMBER 11"/>
    <property type="match status" value="1"/>
</dbReference>
<dbReference type="Proteomes" id="UP000614601">
    <property type="component" value="Unassembled WGS sequence"/>
</dbReference>
<keyword evidence="2" id="KW-0472">Membrane</keyword>
<keyword evidence="6" id="KW-1185">Reference proteome</keyword>
<dbReference type="SMART" id="SM00271">
    <property type="entry name" value="DnaJ"/>
    <property type="match status" value="1"/>
</dbReference>
<dbReference type="SUPFAM" id="SSF46565">
    <property type="entry name" value="Chaperone J-domain"/>
    <property type="match status" value="1"/>
</dbReference>
<dbReference type="GO" id="GO:0016020">
    <property type="term" value="C:membrane"/>
    <property type="evidence" value="ECO:0007669"/>
    <property type="project" value="UniProtKB-SubCell"/>
</dbReference>
<dbReference type="GO" id="GO:0042407">
    <property type="term" value="P:cristae formation"/>
    <property type="evidence" value="ECO:0007669"/>
    <property type="project" value="TreeGrafter"/>
</dbReference>
<organism evidence="5 6">
    <name type="scientific">Bursaphelenchus okinawaensis</name>
    <dbReference type="NCBI Taxonomy" id="465554"/>
    <lineage>
        <taxon>Eukaryota</taxon>
        <taxon>Metazoa</taxon>
        <taxon>Ecdysozoa</taxon>
        <taxon>Nematoda</taxon>
        <taxon>Chromadorea</taxon>
        <taxon>Rhabditida</taxon>
        <taxon>Tylenchina</taxon>
        <taxon>Tylenchomorpha</taxon>
        <taxon>Aphelenchoidea</taxon>
        <taxon>Aphelenchoididae</taxon>
        <taxon>Bursaphelenchus</taxon>
    </lineage>
</organism>